<dbReference type="KEGG" id="tng:GSTEN00025559G001"/>
<accession>Q4S1H5</accession>
<organism evidence="2">
    <name type="scientific">Tetraodon nigroviridis</name>
    <name type="common">Spotted green pufferfish</name>
    <name type="synonym">Chelonodon nigroviridis</name>
    <dbReference type="NCBI Taxonomy" id="99883"/>
    <lineage>
        <taxon>Eukaryota</taxon>
        <taxon>Metazoa</taxon>
        <taxon>Chordata</taxon>
        <taxon>Craniata</taxon>
        <taxon>Vertebrata</taxon>
        <taxon>Euteleostomi</taxon>
        <taxon>Actinopterygii</taxon>
        <taxon>Neopterygii</taxon>
        <taxon>Teleostei</taxon>
        <taxon>Neoteleostei</taxon>
        <taxon>Acanthomorphata</taxon>
        <taxon>Eupercaria</taxon>
        <taxon>Tetraodontiformes</taxon>
        <taxon>Tetradontoidea</taxon>
        <taxon>Tetraodontidae</taxon>
        <taxon>Tetraodon</taxon>
    </lineage>
</organism>
<dbReference type="EMBL" id="CAAE01014768">
    <property type="protein sequence ID" value="CAG05507.1"/>
    <property type="molecule type" value="Genomic_DNA"/>
</dbReference>
<dbReference type="AlphaFoldDB" id="Q4S1H5"/>
<protein>
    <submittedName>
        <fullName evidence="2">(spotted green pufferfish) hypothetical protein</fullName>
    </submittedName>
</protein>
<reference evidence="2" key="1">
    <citation type="journal article" date="2004" name="Nature">
        <title>Genome duplication in the teleost fish Tetraodon nigroviridis reveals the early vertebrate proto-karyotype.</title>
        <authorList>
            <person name="Jaillon O."/>
            <person name="Aury J.-M."/>
            <person name="Brunet F."/>
            <person name="Petit J.-L."/>
            <person name="Stange-Thomann N."/>
            <person name="Mauceli E."/>
            <person name="Bouneau L."/>
            <person name="Fischer C."/>
            <person name="Ozouf-Costaz C."/>
            <person name="Bernot A."/>
            <person name="Nicaud S."/>
            <person name="Jaffe D."/>
            <person name="Fisher S."/>
            <person name="Lutfalla G."/>
            <person name="Dossat C."/>
            <person name="Segurens B."/>
            <person name="Dasilva C."/>
            <person name="Salanoubat M."/>
            <person name="Levy M."/>
            <person name="Boudet N."/>
            <person name="Castellano S."/>
            <person name="Anthouard V."/>
            <person name="Jubin C."/>
            <person name="Castelli V."/>
            <person name="Katinka M."/>
            <person name="Vacherie B."/>
            <person name="Biemont C."/>
            <person name="Skalli Z."/>
            <person name="Cattolico L."/>
            <person name="Poulain J."/>
            <person name="De Berardinis V."/>
            <person name="Cruaud C."/>
            <person name="Duprat S."/>
            <person name="Brottier P."/>
            <person name="Coutanceau J.-P."/>
            <person name="Gouzy J."/>
            <person name="Parra G."/>
            <person name="Lardier G."/>
            <person name="Chapple C."/>
            <person name="McKernan K.J."/>
            <person name="McEwan P."/>
            <person name="Bosak S."/>
            <person name="Kellis M."/>
            <person name="Volff J.-N."/>
            <person name="Guigo R."/>
            <person name="Zody M.C."/>
            <person name="Mesirov J."/>
            <person name="Lindblad-Toh K."/>
            <person name="Birren B."/>
            <person name="Nusbaum C."/>
            <person name="Kahn D."/>
            <person name="Robinson-Rechavi M."/>
            <person name="Laudet V."/>
            <person name="Schachter V."/>
            <person name="Quetier F."/>
            <person name="Saurin W."/>
            <person name="Scarpelli C."/>
            <person name="Wincker P."/>
            <person name="Lander E.S."/>
            <person name="Weissenbach J."/>
            <person name="Roest Crollius H."/>
        </authorList>
    </citation>
    <scope>NUCLEOTIDE SEQUENCE [LARGE SCALE GENOMIC DNA]</scope>
</reference>
<feature type="region of interest" description="Disordered" evidence="1">
    <location>
        <begin position="32"/>
        <end position="54"/>
    </location>
</feature>
<reference evidence="2" key="2">
    <citation type="submission" date="2004-02" db="EMBL/GenBank/DDBJ databases">
        <authorList>
            <consortium name="Genoscope"/>
            <consortium name="Whitehead Institute Centre for Genome Research"/>
        </authorList>
    </citation>
    <scope>NUCLEOTIDE SEQUENCE</scope>
</reference>
<gene>
    <name evidence="2" type="ORF">GSTENG00025559001</name>
</gene>
<proteinExistence type="predicted"/>
<evidence type="ECO:0000256" key="1">
    <source>
        <dbReference type="SAM" id="MobiDB-lite"/>
    </source>
</evidence>
<comment type="caution">
    <text evidence="2">The sequence shown here is derived from an EMBL/GenBank/DDBJ whole genome shotgun (WGS) entry which is preliminary data.</text>
</comment>
<evidence type="ECO:0000313" key="2">
    <source>
        <dbReference type="EMBL" id="CAG05507.1"/>
    </source>
</evidence>
<name>Q4S1H5_TETNG</name>
<sequence>MTSALNDCLNLEEEETEERAELVGVVGKKGVLGGARGRRQSGKESPRLQRPSHPFRACLRSGSLALRADDSALPARFNMLCVPAPPTPLHLNHHCPGAGPLLHASRSLLKAPFKPDAALRVAAVPRRMWSVERDIVKPPSVGMGERRVPFVKAHPYLPPQFTYRSDPVHGPWESAVFTFQSRTADTTHPD</sequence>